<evidence type="ECO:0000256" key="5">
    <source>
        <dbReference type="SAM" id="Phobius"/>
    </source>
</evidence>
<dbReference type="RefSeq" id="WP_168136666.1">
    <property type="nucleotide sequence ID" value="NZ_JAAVJR010000001.1"/>
</dbReference>
<evidence type="ECO:0000313" key="7">
    <source>
        <dbReference type="Proteomes" id="UP000703674"/>
    </source>
</evidence>
<protein>
    <submittedName>
        <fullName evidence="6">DUF4870 domain-containing protein</fullName>
    </submittedName>
</protein>
<name>A0ABX1CT84_9FLAO</name>
<accession>A0ABX1CT84</accession>
<feature type="transmembrane region" description="Helical" evidence="5">
    <location>
        <begin position="61"/>
        <end position="83"/>
    </location>
</feature>
<evidence type="ECO:0000256" key="1">
    <source>
        <dbReference type="ARBA" id="ARBA00004141"/>
    </source>
</evidence>
<dbReference type="EMBL" id="JAAVJR010000001">
    <property type="protein sequence ID" value="NJW51501.1"/>
    <property type="molecule type" value="Genomic_DNA"/>
</dbReference>
<comment type="caution">
    <text evidence="6">The sequence shown here is derived from an EMBL/GenBank/DDBJ whole genome shotgun (WGS) entry which is preliminary data.</text>
</comment>
<feature type="transmembrane region" description="Helical" evidence="5">
    <location>
        <begin position="107"/>
        <end position="130"/>
    </location>
</feature>
<evidence type="ECO:0000313" key="6">
    <source>
        <dbReference type="EMBL" id="NJW51501.1"/>
    </source>
</evidence>
<feature type="transmembrane region" description="Helical" evidence="5">
    <location>
        <begin position="12"/>
        <end position="40"/>
    </location>
</feature>
<keyword evidence="7" id="KW-1185">Reference proteome</keyword>
<keyword evidence="2 5" id="KW-0812">Transmembrane</keyword>
<reference evidence="6 7" key="1">
    <citation type="submission" date="2020-03" db="EMBL/GenBank/DDBJ databases">
        <title>Salinimicrobium sp. nov, isolated from SCS.</title>
        <authorList>
            <person name="Cao W.R."/>
        </authorList>
    </citation>
    <scope>NUCLEOTIDE SEQUENCE [LARGE SCALE GENOMIC DNA]</scope>
    <source>
        <strain evidence="7">J15B91</strain>
    </source>
</reference>
<keyword evidence="4 5" id="KW-0472">Membrane</keyword>
<evidence type="ECO:0000256" key="4">
    <source>
        <dbReference type="ARBA" id="ARBA00023136"/>
    </source>
</evidence>
<dbReference type="Proteomes" id="UP000703674">
    <property type="component" value="Unassembled WGS sequence"/>
</dbReference>
<sequence length="172" mass="19552">MTNQSLNQDKTVAALIHLSTFSMFFFPFGNFFFPLIFWTAKRNDPFVNHHGKQALNFQISLFLYSFFLIMAGVAGALLLGISLDFEGSFYMNEHQQWIGNPFEATPVVVFIMIMLLLLLSLFVLFIYATVSATVRAGEGKLYNYPLCINFLGAEKEPSVRKDAEVPEEQENL</sequence>
<proteinExistence type="predicted"/>
<organism evidence="6 7">
    <name type="scientific">Salinimicrobium oceani</name>
    <dbReference type="NCBI Taxonomy" id="2722702"/>
    <lineage>
        <taxon>Bacteria</taxon>
        <taxon>Pseudomonadati</taxon>
        <taxon>Bacteroidota</taxon>
        <taxon>Flavobacteriia</taxon>
        <taxon>Flavobacteriales</taxon>
        <taxon>Flavobacteriaceae</taxon>
        <taxon>Salinimicrobium</taxon>
    </lineage>
</organism>
<comment type="subcellular location">
    <subcellularLocation>
        <location evidence="1">Membrane</location>
        <topology evidence="1">Multi-pass membrane protein</topology>
    </subcellularLocation>
</comment>
<evidence type="ECO:0000256" key="3">
    <source>
        <dbReference type="ARBA" id="ARBA00022989"/>
    </source>
</evidence>
<dbReference type="Pfam" id="PF09685">
    <property type="entry name" value="MamF_MmsF"/>
    <property type="match status" value="1"/>
</dbReference>
<evidence type="ECO:0000256" key="2">
    <source>
        <dbReference type="ARBA" id="ARBA00022692"/>
    </source>
</evidence>
<dbReference type="InterPro" id="IPR019109">
    <property type="entry name" value="MamF_MmsF"/>
</dbReference>
<keyword evidence="3 5" id="KW-1133">Transmembrane helix</keyword>
<gene>
    <name evidence="6" type="ORF">HC175_01055</name>
</gene>